<dbReference type="AlphaFoldDB" id="A0A6I8LGZ8"/>
<keyword evidence="1" id="KW-0732">Signal</keyword>
<sequence length="143" mass="14815">MSKPSNLVSALVIACTVALAAPTVALAATGPAPAVVQGKKKHKAKVEAKADKNRVKVGEETKIKGSFADLGGQESVSGGEPVIVQQLKAGVWVDLTTGTCRPNGNFVFSLSFSVRASLTLRVFHPETELYVSAVSSVIGLVVI</sequence>
<keyword evidence="3" id="KW-1185">Reference proteome</keyword>
<evidence type="ECO:0000313" key="3">
    <source>
        <dbReference type="Proteomes" id="UP000399805"/>
    </source>
</evidence>
<protein>
    <recommendedName>
        <fullName evidence="4">Secreted protein</fullName>
    </recommendedName>
</protein>
<feature type="signal peptide" evidence="1">
    <location>
        <begin position="1"/>
        <end position="20"/>
    </location>
</feature>
<organism evidence="2 3">
    <name type="scientific">Amycolatopsis camponoti</name>
    <dbReference type="NCBI Taxonomy" id="2606593"/>
    <lineage>
        <taxon>Bacteria</taxon>
        <taxon>Bacillati</taxon>
        <taxon>Actinomycetota</taxon>
        <taxon>Actinomycetes</taxon>
        <taxon>Pseudonocardiales</taxon>
        <taxon>Pseudonocardiaceae</taxon>
        <taxon>Amycolatopsis</taxon>
    </lineage>
</organism>
<evidence type="ECO:0000313" key="2">
    <source>
        <dbReference type="EMBL" id="VVJ16774.1"/>
    </source>
</evidence>
<name>A0A6I8LGZ8_9PSEU</name>
<dbReference type="Proteomes" id="UP000399805">
    <property type="component" value="Unassembled WGS sequence"/>
</dbReference>
<proteinExistence type="predicted"/>
<evidence type="ECO:0008006" key="4">
    <source>
        <dbReference type="Google" id="ProtNLM"/>
    </source>
</evidence>
<dbReference type="RefSeq" id="WP_155542068.1">
    <property type="nucleotide sequence ID" value="NZ_CABVGP010000001.1"/>
</dbReference>
<gene>
    <name evidence="2" type="ORF">AA23TX_01795</name>
</gene>
<dbReference type="EMBL" id="CABVGP010000001">
    <property type="protein sequence ID" value="VVJ16774.1"/>
    <property type="molecule type" value="Genomic_DNA"/>
</dbReference>
<feature type="chain" id="PRO_5039056291" description="Secreted protein" evidence="1">
    <location>
        <begin position="21"/>
        <end position="143"/>
    </location>
</feature>
<evidence type="ECO:0000256" key="1">
    <source>
        <dbReference type="SAM" id="SignalP"/>
    </source>
</evidence>
<accession>A0A6I8LGZ8</accession>
<reference evidence="2 3" key="1">
    <citation type="submission" date="2019-09" db="EMBL/GenBank/DDBJ databases">
        <authorList>
            <person name="Leyn A S."/>
        </authorList>
    </citation>
    <scope>NUCLEOTIDE SEQUENCE [LARGE SCALE GENOMIC DNA]</scope>
    <source>
        <strain evidence="2">AA231_1</strain>
    </source>
</reference>
<dbReference type="PROSITE" id="PS51257">
    <property type="entry name" value="PROKAR_LIPOPROTEIN"/>
    <property type="match status" value="1"/>
</dbReference>